<organism evidence="8 9">
    <name type="scientific">Lutibacter maritimus</name>
    <dbReference type="NCBI Taxonomy" id="593133"/>
    <lineage>
        <taxon>Bacteria</taxon>
        <taxon>Pseudomonadati</taxon>
        <taxon>Bacteroidota</taxon>
        <taxon>Flavobacteriia</taxon>
        <taxon>Flavobacteriales</taxon>
        <taxon>Flavobacteriaceae</taxon>
        <taxon>Lutibacter</taxon>
    </lineage>
</organism>
<keyword evidence="1 5" id="KW-0597">Phosphoprotein</keyword>
<dbReference type="InterPro" id="IPR000792">
    <property type="entry name" value="Tscrpt_reg_LuxR_C"/>
</dbReference>
<keyword evidence="2" id="KW-0805">Transcription regulation</keyword>
<dbReference type="InterPro" id="IPR016032">
    <property type="entry name" value="Sig_transdc_resp-reg_C-effctor"/>
</dbReference>
<evidence type="ECO:0000313" key="8">
    <source>
        <dbReference type="EMBL" id="SFS59111.1"/>
    </source>
</evidence>
<feature type="domain" description="Response regulatory" evidence="7">
    <location>
        <begin position="9"/>
        <end position="125"/>
    </location>
</feature>
<reference evidence="9" key="1">
    <citation type="submission" date="2016-10" db="EMBL/GenBank/DDBJ databases">
        <authorList>
            <person name="Varghese N."/>
            <person name="Submissions S."/>
        </authorList>
    </citation>
    <scope>NUCLEOTIDE SEQUENCE [LARGE SCALE GENOMIC DNA]</scope>
    <source>
        <strain evidence="9">DSM 24450</strain>
    </source>
</reference>
<dbReference type="InterPro" id="IPR058245">
    <property type="entry name" value="NreC/VraR/RcsB-like_REC"/>
</dbReference>
<feature type="modified residue" description="4-aspartylphosphate" evidence="5">
    <location>
        <position position="60"/>
    </location>
</feature>
<dbReference type="Proteomes" id="UP000199312">
    <property type="component" value="Unassembled WGS sequence"/>
</dbReference>
<dbReference type="PRINTS" id="PR00038">
    <property type="entry name" value="HTHLUXR"/>
</dbReference>
<dbReference type="InterPro" id="IPR011006">
    <property type="entry name" value="CheY-like_superfamily"/>
</dbReference>
<dbReference type="GO" id="GO:0000160">
    <property type="term" value="P:phosphorelay signal transduction system"/>
    <property type="evidence" value="ECO:0007669"/>
    <property type="project" value="InterPro"/>
</dbReference>
<dbReference type="Gene3D" id="3.40.50.2300">
    <property type="match status" value="1"/>
</dbReference>
<evidence type="ECO:0000256" key="3">
    <source>
        <dbReference type="ARBA" id="ARBA00023125"/>
    </source>
</evidence>
<proteinExistence type="predicted"/>
<keyword evidence="9" id="KW-1185">Reference proteome</keyword>
<sequence>MRKIMKKIKVYIADDHQILIDGIIAVLSSEENIEVVGFSLNGEDVLKWFKTNTADVLILDINMPKVDGIAVLQNFFNNNFQQKVIVLSSYDDVKLIKEVLKIGALGFLAKKCAGENIVEAINKVNNGEQYFEKSIQQKLLDTFNTHKSTSKEFVSQDGSFFSSLTPRELDVLQLIAKQYNTKEISDQLHISVNTVETHRKNLISKLNVKNVVGLAIYALKNNLV</sequence>
<dbReference type="InterPro" id="IPR039420">
    <property type="entry name" value="WalR-like"/>
</dbReference>
<dbReference type="PANTHER" id="PTHR43214">
    <property type="entry name" value="TWO-COMPONENT RESPONSE REGULATOR"/>
    <property type="match status" value="1"/>
</dbReference>
<dbReference type="STRING" id="593133.SAMN04488006_2129"/>
<evidence type="ECO:0000256" key="1">
    <source>
        <dbReference type="ARBA" id="ARBA00022553"/>
    </source>
</evidence>
<keyword evidence="3" id="KW-0238">DNA-binding</keyword>
<dbReference type="CDD" id="cd06170">
    <property type="entry name" value="LuxR_C_like"/>
    <property type="match status" value="1"/>
</dbReference>
<dbReference type="AlphaFoldDB" id="A0A1I6R2Z9"/>
<dbReference type="Pfam" id="PF00072">
    <property type="entry name" value="Response_reg"/>
    <property type="match status" value="1"/>
</dbReference>
<evidence type="ECO:0000259" key="6">
    <source>
        <dbReference type="PROSITE" id="PS50043"/>
    </source>
</evidence>
<dbReference type="CDD" id="cd17535">
    <property type="entry name" value="REC_NarL-like"/>
    <property type="match status" value="1"/>
</dbReference>
<evidence type="ECO:0000313" key="9">
    <source>
        <dbReference type="Proteomes" id="UP000199312"/>
    </source>
</evidence>
<evidence type="ECO:0000256" key="2">
    <source>
        <dbReference type="ARBA" id="ARBA00023015"/>
    </source>
</evidence>
<dbReference type="SUPFAM" id="SSF52172">
    <property type="entry name" value="CheY-like"/>
    <property type="match status" value="1"/>
</dbReference>
<dbReference type="InterPro" id="IPR001789">
    <property type="entry name" value="Sig_transdc_resp-reg_receiver"/>
</dbReference>
<dbReference type="PROSITE" id="PS50043">
    <property type="entry name" value="HTH_LUXR_2"/>
    <property type="match status" value="1"/>
</dbReference>
<name>A0A1I6R2Z9_9FLAO</name>
<feature type="domain" description="HTH luxR-type" evidence="6">
    <location>
        <begin position="157"/>
        <end position="222"/>
    </location>
</feature>
<evidence type="ECO:0000256" key="4">
    <source>
        <dbReference type="ARBA" id="ARBA00023163"/>
    </source>
</evidence>
<dbReference type="EMBL" id="FOZP01000005">
    <property type="protein sequence ID" value="SFS59111.1"/>
    <property type="molecule type" value="Genomic_DNA"/>
</dbReference>
<dbReference type="PANTHER" id="PTHR43214:SF41">
    <property type="entry name" value="NITRATE_NITRITE RESPONSE REGULATOR PROTEIN NARP"/>
    <property type="match status" value="1"/>
</dbReference>
<dbReference type="GO" id="GO:0006355">
    <property type="term" value="P:regulation of DNA-templated transcription"/>
    <property type="evidence" value="ECO:0007669"/>
    <property type="project" value="InterPro"/>
</dbReference>
<dbReference type="Pfam" id="PF00196">
    <property type="entry name" value="GerE"/>
    <property type="match status" value="1"/>
</dbReference>
<accession>A0A1I6R2Z9</accession>
<dbReference type="SUPFAM" id="SSF46894">
    <property type="entry name" value="C-terminal effector domain of the bipartite response regulators"/>
    <property type="match status" value="1"/>
</dbReference>
<keyword evidence="4" id="KW-0804">Transcription</keyword>
<dbReference type="PROSITE" id="PS50110">
    <property type="entry name" value="RESPONSE_REGULATORY"/>
    <property type="match status" value="1"/>
</dbReference>
<protein>
    <submittedName>
        <fullName evidence="8">Two component transcriptional regulator, LuxR family</fullName>
    </submittedName>
</protein>
<dbReference type="SMART" id="SM00421">
    <property type="entry name" value="HTH_LUXR"/>
    <property type="match status" value="1"/>
</dbReference>
<evidence type="ECO:0000256" key="5">
    <source>
        <dbReference type="PROSITE-ProRule" id="PRU00169"/>
    </source>
</evidence>
<gene>
    <name evidence="8" type="ORF">SAMN04488006_2129</name>
</gene>
<dbReference type="SMART" id="SM00448">
    <property type="entry name" value="REC"/>
    <property type="match status" value="1"/>
</dbReference>
<evidence type="ECO:0000259" key="7">
    <source>
        <dbReference type="PROSITE" id="PS50110"/>
    </source>
</evidence>
<dbReference type="GO" id="GO:0003677">
    <property type="term" value="F:DNA binding"/>
    <property type="evidence" value="ECO:0007669"/>
    <property type="project" value="UniProtKB-KW"/>
</dbReference>